<keyword evidence="3" id="KW-1185">Reference proteome</keyword>
<name>A0AAQ3TCB1_PASNO</name>
<accession>A0AAQ3TCB1</accession>
<evidence type="ECO:0000313" key="3">
    <source>
        <dbReference type="Proteomes" id="UP001341281"/>
    </source>
</evidence>
<proteinExistence type="predicted"/>
<evidence type="ECO:0000256" key="1">
    <source>
        <dbReference type="SAM" id="MobiDB-lite"/>
    </source>
</evidence>
<dbReference type="EMBL" id="CP144748">
    <property type="protein sequence ID" value="WVZ70114.1"/>
    <property type="molecule type" value="Genomic_DNA"/>
</dbReference>
<feature type="compositionally biased region" description="Polar residues" evidence="1">
    <location>
        <begin position="203"/>
        <end position="214"/>
    </location>
</feature>
<evidence type="ECO:0000313" key="2">
    <source>
        <dbReference type="EMBL" id="WVZ70114.1"/>
    </source>
</evidence>
<reference evidence="2 3" key="1">
    <citation type="submission" date="2024-02" db="EMBL/GenBank/DDBJ databases">
        <title>High-quality chromosome-scale genome assembly of Pensacola bahiagrass (Paspalum notatum Flugge var. saurae).</title>
        <authorList>
            <person name="Vega J.M."/>
            <person name="Podio M."/>
            <person name="Orjuela J."/>
            <person name="Siena L.A."/>
            <person name="Pessino S.C."/>
            <person name="Combes M.C."/>
            <person name="Mariac C."/>
            <person name="Albertini E."/>
            <person name="Pupilli F."/>
            <person name="Ortiz J.P.A."/>
            <person name="Leblanc O."/>
        </authorList>
    </citation>
    <scope>NUCLEOTIDE SEQUENCE [LARGE SCALE GENOMIC DNA]</scope>
    <source>
        <strain evidence="2">R1</strain>
        <tissue evidence="2">Leaf</tissue>
    </source>
</reference>
<sequence>MELGIGPEKLVPLTSKSVSMLSDEKLFGNDPDNLRLRVTSMVVKFLFWKILDGIHSRKFSLSLRILREVERSRDTSLVSRPNIASGIGPPKPQLERLRWRSSVSRSNPTAGSCEPLKLFQARFRCLREVRSKSAGCRPPLCSRQPPRSRVVTRPSASPQPTPFQRQQSVSARHDHEARVHMYPFSNGPQPGQPSVEKEKELFSRSSAEAWSGRQ</sequence>
<feature type="region of interest" description="Disordered" evidence="1">
    <location>
        <begin position="134"/>
        <end position="214"/>
    </location>
</feature>
<organism evidence="2 3">
    <name type="scientific">Paspalum notatum var. saurae</name>
    <dbReference type="NCBI Taxonomy" id="547442"/>
    <lineage>
        <taxon>Eukaryota</taxon>
        <taxon>Viridiplantae</taxon>
        <taxon>Streptophyta</taxon>
        <taxon>Embryophyta</taxon>
        <taxon>Tracheophyta</taxon>
        <taxon>Spermatophyta</taxon>
        <taxon>Magnoliopsida</taxon>
        <taxon>Liliopsida</taxon>
        <taxon>Poales</taxon>
        <taxon>Poaceae</taxon>
        <taxon>PACMAD clade</taxon>
        <taxon>Panicoideae</taxon>
        <taxon>Andropogonodae</taxon>
        <taxon>Paspaleae</taxon>
        <taxon>Paspalinae</taxon>
        <taxon>Paspalum</taxon>
    </lineage>
</organism>
<protein>
    <submittedName>
        <fullName evidence="2">Uncharacterized protein</fullName>
    </submittedName>
</protein>
<gene>
    <name evidence="2" type="ORF">U9M48_018808</name>
</gene>
<dbReference type="Proteomes" id="UP001341281">
    <property type="component" value="Chromosome 04"/>
</dbReference>
<dbReference type="AlphaFoldDB" id="A0AAQ3TCB1"/>
<feature type="compositionally biased region" description="Polar residues" evidence="1">
    <location>
        <begin position="154"/>
        <end position="170"/>
    </location>
</feature>